<dbReference type="PANTHER" id="PTHR47723">
    <property type="entry name" value="OS05G0353850 PROTEIN"/>
    <property type="match status" value="1"/>
</dbReference>
<dbReference type="CDD" id="cd06222">
    <property type="entry name" value="RNase_H_like"/>
    <property type="match status" value="1"/>
</dbReference>
<name>A0A8J5Z9S3_9ROSI</name>
<feature type="domain" description="RNase H type-1" evidence="1">
    <location>
        <begin position="172"/>
        <end position="284"/>
    </location>
</feature>
<dbReference type="GO" id="GO:0004523">
    <property type="term" value="F:RNA-DNA hybrid ribonuclease activity"/>
    <property type="evidence" value="ECO:0007669"/>
    <property type="project" value="InterPro"/>
</dbReference>
<sequence>MGAVSGEHCLEFGESTDLLNDTWIPELGPLRNYMIGNTITILSMKVAKMVMNNGQWNWSRLEVLDFISVCHPPSEVLGNDCFLWKLNSSVANGDYTLCGCGNETALYVLCDCSFAKKLWTIQTISRPEEIIRRTDCFVVSIKESITKGDVMNGKWEEDIKWRSLSHGWIKINMDGSTSMIDNWSTVEGFIHDSLGNWNEGFIKHLGRCFIFNAELWAIFCGLEVAKLREYRKLIMESDCLEAVSALRISLGKKISTVKRYFQIVKFQFIQREGNMVANWIVRTCPRGESKLSIIDFPTFHVKKLLLEDKLGNSFVNDK</sequence>
<gene>
    <name evidence="2" type="ORF">CXB51_000473</name>
</gene>
<evidence type="ECO:0000313" key="2">
    <source>
        <dbReference type="EMBL" id="KAG8502826.1"/>
    </source>
</evidence>
<reference evidence="2 3" key="1">
    <citation type="journal article" date="2021" name="bioRxiv">
        <title>The Gossypium anomalum genome as a resource for cotton improvement and evolutionary analysis of hybrid incompatibility.</title>
        <authorList>
            <person name="Grover C.E."/>
            <person name="Yuan D."/>
            <person name="Arick M.A."/>
            <person name="Miller E.R."/>
            <person name="Hu G."/>
            <person name="Peterson D.G."/>
            <person name="Wendel J.F."/>
            <person name="Udall J.A."/>
        </authorList>
    </citation>
    <scope>NUCLEOTIDE SEQUENCE [LARGE SCALE GENOMIC DNA]</scope>
    <source>
        <strain evidence="2">JFW-Udall</strain>
        <tissue evidence="2">Leaf</tissue>
    </source>
</reference>
<keyword evidence="3" id="KW-1185">Reference proteome</keyword>
<proteinExistence type="predicted"/>
<dbReference type="InterPro" id="IPR012337">
    <property type="entry name" value="RNaseH-like_sf"/>
</dbReference>
<dbReference type="EMBL" id="JAHUZN010000001">
    <property type="protein sequence ID" value="KAG8502826.1"/>
    <property type="molecule type" value="Genomic_DNA"/>
</dbReference>
<evidence type="ECO:0000313" key="3">
    <source>
        <dbReference type="Proteomes" id="UP000701853"/>
    </source>
</evidence>
<protein>
    <recommendedName>
        <fullName evidence="1">RNase H type-1 domain-containing protein</fullName>
    </recommendedName>
</protein>
<dbReference type="Proteomes" id="UP000701853">
    <property type="component" value="Chromosome 1"/>
</dbReference>
<dbReference type="SUPFAM" id="SSF53098">
    <property type="entry name" value="Ribonuclease H-like"/>
    <property type="match status" value="1"/>
</dbReference>
<dbReference type="PANTHER" id="PTHR47723:SF19">
    <property type="entry name" value="POLYNUCLEOTIDYL TRANSFERASE, RIBONUCLEASE H-LIKE SUPERFAMILY PROTEIN"/>
    <property type="match status" value="1"/>
</dbReference>
<evidence type="ECO:0000259" key="1">
    <source>
        <dbReference type="Pfam" id="PF13456"/>
    </source>
</evidence>
<dbReference type="AlphaFoldDB" id="A0A8J5Z9S3"/>
<comment type="caution">
    <text evidence="2">The sequence shown here is derived from an EMBL/GenBank/DDBJ whole genome shotgun (WGS) entry which is preliminary data.</text>
</comment>
<dbReference type="InterPro" id="IPR053151">
    <property type="entry name" value="RNase_H-like"/>
</dbReference>
<organism evidence="2 3">
    <name type="scientific">Gossypium anomalum</name>
    <dbReference type="NCBI Taxonomy" id="47600"/>
    <lineage>
        <taxon>Eukaryota</taxon>
        <taxon>Viridiplantae</taxon>
        <taxon>Streptophyta</taxon>
        <taxon>Embryophyta</taxon>
        <taxon>Tracheophyta</taxon>
        <taxon>Spermatophyta</taxon>
        <taxon>Magnoliopsida</taxon>
        <taxon>eudicotyledons</taxon>
        <taxon>Gunneridae</taxon>
        <taxon>Pentapetalae</taxon>
        <taxon>rosids</taxon>
        <taxon>malvids</taxon>
        <taxon>Malvales</taxon>
        <taxon>Malvaceae</taxon>
        <taxon>Malvoideae</taxon>
        <taxon>Gossypium</taxon>
    </lineage>
</organism>
<dbReference type="InterPro" id="IPR036397">
    <property type="entry name" value="RNaseH_sf"/>
</dbReference>
<accession>A0A8J5Z9S3</accession>
<dbReference type="OrthoDB" id="1001042at2759"/>
<dbReference type="Pfam" id="PF13456">
    <property type="entry name" value="RVT_3"/>
    <property type="match status" value="1"/>
</dbReference>
<dbReference type="InterPro" id="IPR002156">
    <property type="entry name" value="RNaseH_domain"/>
</dbReference>
<dbReference type="GO" id="GO:0003676">
    <property type="term" value="F:nucleic acid binding"/>
    <property type="evidence" value="ECO:0007669"/>
    <property type="project" value="InterPro"/>
</dbReference>
<dbReference type="Gene3D" id="3.30.420.10">
    <property type="entry name" value="Ribonuclease H-like superfamily/Ribonuclease H"/>
    <property type="match status" value="1"/>
</dbReference>
<dbReference type="InterPro" id="IPR044730">
    <property type="entry name" value="RNase_H-like_dom_plant"/>
</dbReference>